<keyword evidence="1" id="KW-1133">Transmembrane helix</keyword>
<dbReference type="InterPro" id="IPR025058">
    <property type="entry name" value="DUF3995"/>
</dbReference>
<keyword evidence="1" id="KW-0812">Transmembrane</keyword>
<comment type="caution">
    <text evidence="3">The sequence shown here is derived from an EMBL/GenBank/DDBJ whole genome shotgun (WGS) entry which is preliminary data.</text>
</comment>
<feature type="transmembrane region" description="Helical" evidence="1">
    <location>
        <begin position="53"/>
        <end position="78"/>
    </location>
</feature>
<organism evidence="3 4">
    <name type="scientific">Ciceribacter ferrooxidans</name>
    <dbReference type="NCBI Taxonomy" id="2509717"/>
    <lineage>
        <taxon>Bacteria</taxon>
        <taxon>Pseudomonadati</taxon>
        <taxon>Pseudomonadota</taxon>
        <taxon>Alphaproteobacteria</taxon>
        <taxon>Hyphomicrobiales</taxon>
        <taxon>Rhizobiaceae</taxon>
        <taxon>Ciceribacter</taxon>
    </lineage>
</organism>
<keyword evidence="1" id="KW-0472">Membrane</keyword>
<feature type="transmembrane region" description="Helical" evidence="1">
    <location>
        <begin position="124"/>
        <end position="143"/>
    </location>
</feature>
<feature type="transmembrane region" description="Helical" evidence="1">
    <location>
        <begin position="85"/>
        <end position="104"/>
    </location>
</feature>
<dbReference type="Proteomes" id="UP000291088">
    <property type="component" value="Unassembled WGS sequence"/>
</dbReference>
<protein>
    <submittedName>
        <fullName evidence="3">DUF3995 domain-containing protein</fullName>
    </submittedName>
</protein>
<evidence type="ECO:0000256" key="1">
    <source>
        <dbReference type="SAM" id="Phobius"/>
    </source>
</evidence>
<dbReference type="RefSeq" id="WP_129332189.1">
    <property type="nucleotide sequence ID" value="NZ_SDVB01000238.1"/>
</dbReference>
<dbReference type="OrthoDB" id="344976at2"/>
<reference evidence="3 4" key="1">
    <citation type="submission" date="2019-01" db="EMBL/GenBank/DDBJ databases">
        <authorList>
            <person name="Deng T."/>
        </authorList>
    </citation>
    <scope>NUCLEOTIDE SEQUENCE [LARGE SCALE GENOMIC DNA]</scope>
    <source>
        <strain evidence="3 4">F8825</strain>
    </source>
</reference>
<dbReference type="AlphaFoldDB" id="A0A4Q2T1A4"/>
<dbReference type="Pfam" id="PF13160">
    <property type="entry name" value="DUF3995"/>
    <property type="match status" value="1"/>
</dbReference>
<proteinExistence type="predicted"/>
<keyword evidence="2" id="KW-0732">Signal</keyword>
<sequence>MTALALLLAVLLLAIAALHLAWAAGSSFPAASERELVRMVVGFKGQEHMPPPAAAVLVAAALAFSAYVGLALASLCAWPLWDWSLTSLGMILAFVFLARGVAAYLPAWRARVPQQPFARLDRRYYGPLCLVIGAGFILLATGYTA</sequence>
<evidence type="ECO:0000313" key="4">
    <source>
        <dbReference type="Proteomes" id="UP000291088"/>
    </source>
</evidence>
<evidence type="ECO:0000256" key="2">
    <source>
        <dbReference type="SAM" id="SignalP"/>
    </source>
</evidence>
<evidence type="ECO:0000313" key="3">
    <source>
        <dbReference type="EMBL" id="RYC11753.1"/>
    </source>
</evidence>
<gene>
    <name evidence="3" type="ORF">EUU22_11805</name>
</gene>
<feature type="signal peptide" evidence="2">
    <location>
        <begin position="1"/>
        <end position="23"/>
    </location>
</feature>
<feature type="chain" id="PRO_5020658907" evidence="2">
    <location>
        <begin position="24"/>
        <end position="145"/>
    </location>
</feature>
<name>A0A4Q2T1A4_9HYPH</name>
<accession>A0A4Q2T1A4</accession>
<keyword evidence="4" id="KW-1185">Reference proteome</keyword>
<dbReference type="EMBL" id="SDVB01000238">
    <property type="protein sequence ID" value="RYC11753.1"/>
    <property type="molecule type" value="Genomic_DNA"/>
</dbReference>